<comment type="similarity">
    <text evidence="1 3">Belongs to the short-chain dehydrogenases/reductases (SDR) family.</text>
</comment>
<evidence type="ECO:0000256" key="1">
    <source>
        <dbReference type="ARBA" id="ARBA00006484"/>
    </source>
</evidence>
<organism evidence="4 5">
    <name type="scientific">Tilletiopsis washingtonensis</name>
    <dbReference type="NCBI Taxonomy" id="58919"/>
    <lineage>
        <taxon>Eukaryota</taxon>
        <taxon>Fungi</taxon>
        <taxon>Dikarya</taxon>
        <taxon>Basidiomycota</taxon>
        <taxon>Ustilaginomycotina</taxon>
        <taxon>Exobasidiomycetes</taxon>
        <taxon>Entylomatales</taxon>
        <taxon>Entylomatales incertae sedis</taxon>
        <taxon>Tilletiopsis</taxon>
    </lineage>
</organism>
<dbReference type="InterPro" id="IPR036291">
    <property type="entry name" value="NAD(P)-bd_dom_sf"/>
</dbReference>
<dbReference type="Gene3D" id="3.40.50.720">
    <property type="entry name" value="NAD(P)-binding Rossmann-like Domain"/>
    <property type="match status" value="1"/>
</dbReference>
<reference evidence="4 5" key="1">
    <citation type="journal article" date="2018" name="Mol. Biol. Evol.">
        <title>Broad Genomic Sampling Reveals a Smut Pathogenic Ancestry of the Fungal Clade Ustilaginomycotina.</title>
        <authorList>
            <person name="Kijpornyongpan T."/>
            <person name="Mondo S.J."/>
            <person name="Barry K."/>
            <person name="Sandor L."/>
            <person name="Lee J."/>
            <person name="Lipzen A."/>
            <person name="Pangilinan J."/>
            <person name="LaButti K."/>
            <person name="Hainaut M."/>
            <person name="Henrissat B."/>
            <person name="Grigoriev I.V."/>
            <person name="Spatafora J.W."/>
            <person name="Aime M.C."/>
        </authorList>
    </citation>
    <scope>NUCLEOTIDE SEQUENCE [LARGE SCALE GENOMIC DNA]</scope>
    <source>
        <strain evidence="4 5">MCA 4186</strain>
    </source>
</reference>
<dbReference type="Pfam" id="PF00106">
    <property type="entry name" value="adh_short"/>
    <property type="match status" value="1"/>
</dbReference>
<dbReference type="RefSeq" id="XP_025596767.1">
    <property type="nucleotide sequence ID" value="XM_025742990.1"/>
</dbReference>
<sequence length="303" mass="32121">MLRCPLLRLAPILRTAPAAARRFSASPAPSMSVFRSDRLHNKTVFITGASGGIGAATAGLFARAGANVVVSARRQDALDAVVEQCTAANKEGGSGAGGKYASLVLDMQDRKAIETNLLPRLPDWAKNVDVLLANAGLVLGTDKVGDISGDEIDTMIQTNVVGLIATVQLFVREFKARSAGHIITLGSIAGREAYPGGAIYCASKFAVNAFTSALLKELVSTPIRVSEIQPGMVETNFSVTRFRGDKGAADKVYEGLQPLTPEDIAEEIVWCASRPAHVNVAESLIFPVNQASPYHNHRPNLAK</sequence>
<dbReference type="PRINTS" id="PR00081">
    <property type="entry name" value="GDHRDH"/>
</dbReference>
<dbReference type="FunFam" id="3.40.50.720:FF:000047">
    <property type="entry name" value="NADP-dependent L-serine/L-allo-threonine dehydrogenase"/>
    <property type="match status" value="1"/>
</dbReference>
<dbReference type="AlphaFoldDB" id="A0A316Z6A0"/>
<evidence type="ECO:0000256" key="2">
    <source>
        <dbReference type="ARBA" id="ARBA00023002"/>
    </source>
</evidence>
<dbReference type="SUPFAM" id="SSF51735">
    <property type="entry name" value="NAD(P)-binding Rossmann-fold domains"/>
    <property type="match status" value="1"/>
</dbReference>
<evidence type="ECO:0000313" key="5">
    <source>
        <dbReference type="Proteomes" id="UP000245946"/>
    </source>
</evidence>
<dbReference type="Proteomes" id="UP000245946">
    <property type="component" value="Unassembled WGS sequence"/>
</dbReference>
<dbReference type="PANTHER" id="PTHR42901:SF1">
    <property type="entry name" value="ALCOHOL DEHYDROGENASE"/>
    <property type="match status" value="1"/>
</dbReference>
<protein>
    <submittedName>
        <fullName evidence="4">Putative NADP(+)-dependent dehydrogenase</fullName>
    </submittedName>
</protein>
<accession>A0A316Z6A0</accession>
<keyword evidence="2" id="KW-0560">Oxidoreductase</keyword>
<proteinExistence type="inferred from homology"/>
<evidence type="ECO:0000313" key="4">
    <source>
        <dbReference type="EMBL" id="PWN96488.1"/>
    </source>
</evidence>
<evidence type="ECO:0000256" key="3">
    <source>
        <dbReference type="RuleBase" id="RU000363"/>
    </source>
</evidence>
<dbReference type="OrthoDB" id="6251714at2759"/>
<dbReference type="GO" id="GO:0016616">
    <property type="term" value="F:oxidoreductase activity, acting on the CH-OH group of donors, NAD or NADP as acceptor"/>
    <property type="evidence" value="ECO:0007669"/>
    <property type="project" value="UniProtKB-ARBA"/>
</dbReference>
<dbReference type="PRINTS" id="PR00080">
    <property type="entry name" value="SDRFAMILY"/>
</dbReference>
<gene>
    <name evidence="4" type="ORF">FA09DRAFT_331352</name>
</gene>
<name>A0A316Z6A0_9BASI</name>
<dbReference type="PANTHER" id="PTHR42901">
    <property type="entry name" value="ALCOHOL DEHYDROGENASE"/>
    <property type="match status" value="1"/>
</dbReference>
<dbReference type="GeneID" id="37270534"/>
<keyword evidence="5" id="KW-1185">Reference proteome</keyword>
<dbReference type="STRING" id="58919.A0A316Z6A0"/>
<dbReference type="EMBL" id="KZ819299">
    <property type="protein sequence ID" value="PWN96488.1"/>
    <property type="molecule type" value="Genomic_DNA"/>
</dbReference>
<dbReference type="InterPro" id="IPR002347">
    <property type="entry name" value="SDR_fam"/>
</dbReference>